<organism evidence="1 2">
    <name type="scientific">Janthinobacterium kumbetense</name>
    <dbReference type="NCBI Taxonomy" id="2950280"/>
    <lineage>
        <taxon>Bacteria</taxon>
        <taxon>Pseudomonadati</taxon>
        <taxon>Pseudomonadota</taxon>
        <taxon>Betaproteobacteria</taxon>
        <taxon>Burkholderiales</taxon>
        <taxon>Oxalobacteraceae</taxon>
        <taxon>Janthinobacterium</taxon>
    </lineage>
</organism>
<sequence length="99" mass="11415">MKKTTTRRKPKPPAAYFSYQLRQPAIDLFGEIAVIEEDLYDWVASVAPLHLSPRAFANYVRGYDVAAKVRHAKLHDLFDAIKDRPSRPWHARLAMHAIM</sequence>
<dbReference type="RefSeq" id="WP_251348732.1">
    <property type="nucleotide sequence ID" value="NZ_JAMQGR010000001.1"/>
</dbReference>
<accession>A0ABT0WL88</accession>
<name>A0ABT0WL88_9BURK</name>
<evidence type="ECO:0000313" key="1">
    <source>
        <dbReference type="EMBL" id="MCM2564831.1"/>
    </source>
</evidence>
<evidence type="ECO:0000313" key="2">
    <source>
        <dbReference type="Proteomes" id="UP001202243"/>
    </source>
</evidence>
<reference evidence="1 2" key="1">
    <citation type="submission" date="2022-06" db="EMBL/GenBank/DDBJ databases">
        <title>Janthinobacterium kumbetensis sp. nov., isolated from spring water in Turkey.</title>
        <authorList>
            <person name="Inan Bektas K."/>
            <person name="Belduz A.A."/>
            <person name="Canakci S."/>
            <person name="Nalcaoglu A."/>
            <person name="Ceylan E."/>
            <person name="Kati H."/>
        </authorList>
    </citation>
    <scope>NUCLEOTIDE SEQUENCE [LARGE SCALE GENOMIC DNA]</scope>
    <source>
        <strain evidence="1 2">GK</strain>
    </source>
</reference>
<comment type="caution">
    <text evidence="1">The sequence shown here is derived from an EMBL/GenBank/DDBJ whole genome shotgun (WGS) entry which is preliminary data.</text>
</comment>
<keyword evidence="2" id="KW-1185">Reference proteome</keyword>
<dbReference type="EMBL" id="JAMQGR010000001">
    <property type="protein sequence ID" value="MCM2564831.1"/>
    <property type="molecule type" value="Genomic_DNA"/>
</dbReference>
<dbReference type="Proteomes" id="UP001202243">
    <property type="component" value="Unassembled WGS sequence"/>
</dbReference>
<protein>
    <submittedName>
        <fullName evidence="1">Uncharacterized protein</fullName>
    </submittedName>
</protein>
<proteinExistence type="predicted"/>
<gene>
    <name evidence="1" type="ORF">NCG91_04410</name>
</gene>